<dbReference type="InterPro" id="IPR003593">
    <property type="entry name" value="AAA+_ATPase"/>
</dbReference>
<proteinExistence type="predicted"/>
<dbReference type="FunFam" id="3.40.50.300:FF:000218">
    <property type="entry name" value="Multidrug ABC transporter ATP-binding protein"/>
    <property type="match status" value="1"/>
</dbReference>
<keyword evidence="9" id="KW-1185">Reference proteome</keyword>
<name>W7XFV0_TETTS</name>
<dbReference type="GO" id="GO:0015421">
    <property type="term" value="F:ABC-type oligopeptide transporter activity"/>
    <property type="evidence" value="ECO:0007669"/>
    <property type="project" value="TreeGrafter"/>
</dbReference>
<accession>W7XFV0</accession>
<evidence type="ECO:0000256" key="5">
    <source>
        <dbReference type="ARBA" id="ARBA00022989"/>
    </source>
</evidence>
<dbReference type="GO" id="GO:0090374">
    <property type="term" value="P:oligopeptide export from mitochondrion"/>
    <property type="evidence" value="ECO:0007669"/>
    <property type="project" value="TreeGrafter"/>
</dbReference>
<evidence type="ECO:0000256" key="1">
    <source>
        <dbReference type="ARBA" id="ARBA00004141"/>
    </source>
</evidence>
<dbReference type="GeneID" id="24439503"/>
<dbReference type="SMART" id="SM00382">
    <property type="entry name" value="AAA"/>
    <property type="match status" value="1"/>
</dbReference>
<dbReference type="KEGG" id="tet:TTHERM_000541499"/>
<dbReference type="FunCoup" id="W7XFV0">
    <property type="interactions" value="55"/>
</dbReference>
<evidence type="ECO:0000259" key="7">
    <source>
        <dbReference type="PROSITE" id="PS50893"/>
    </source>
</evidence>
<dbReference type="OrthoDB" id="6500128at2759"/>
<feature type="domain" description="ABC transporter" evidence="7">
    <location>
        <begin position="79"/>
        <end position="326"/>
    </location>
</feature>
<dbReference type="Pfam" id="PF00005">
    <property type="entry name" value="ABC_tran"/>
    <property type="match status" value="1"/>
</dbReference>
<evidence type="ECO:0000256" key="4">
    <source>
        <dbReference type="ARBA" id="ARBA00022840"/>
    </source>
</evidence>
<dbReference type="EMBL" id="GG662864">
    <property type="protein sequence ID" value="EWS76747.1"/>
    <property type="molecule type" value="Genomic_DNA"/>
</dbReference>
<evidence type="ECO:0000313" key="9">
    <source>
        <dbReference type="Proteomes" id="UP000009168"/>
    </source>
</evidence>
<evidence type="ECO:0000256" key="3">
    <source>
        <dbReference type="ARBA" id="ARBA00022741"/>
    </source>
</evidence>
<dbReference type="PROSITE" id="PS00211">
    <property type="entry name" value="ABC_TRANSPORTER_1"/>
    <property type="match status" value="1"/>
</dbReference>
<dbReference type="InterPro" id="IPR039421">
    <property type="entry name" value="Type_1_exporter"/>
</dbReference>
<dbReference type="Gene3D" id="3.40.50.300">
    <property type="entry name" value="P-loop containing nucleotide triphosphate hydrolases"/>
    <property type="match status" value="1"/>
</dbReference>
<organism evidence="8 9">
    <name type="scientific">Tetrahymena thermophila (strain SB210)</name>
    <dbReference type="NCBI Taxonomy" id="312017"/>
    <lineage>
        <taxon>Eukaryota</taxon>
        <taxon>Sar</taxon>
        <taxon>Alveolata</taxon>
        <taxon>Ciliophora</taxon>
        <taxon>Intramacronucleata</taxon>
        <taxon>Oligohymenophorea</taxon>
        <taxon>Hymenostomatida</taxon>
        <taxon>Tetrahymenina</taxon>
        <taxon>Tetrahymenidae</taxon>
        <taxon>Tetrahymena</taxon>
    </lineage>
</organism>
<dbReference type="STRING" id="312017.W7XFV0"/>
<dbReference type="GO" id="GO:0005524">
    <property type="term" value="F:ATP binding"/>
    <property type="evidence" value="ECO:0007669"/>
    <property type="project" value="UniProtKB-KW"/>
</dbReference>
<dbReference type="PANTHER" id="PTHR43394">
    <property type="entry name" value="ATP-DEPENDENT PERMEASE MDL1, MITOCHONDRIAL"/>
    <property type="match status" value="1"/>
</dbReference>
<gene>
    <name evidence="8" type="ORF">TTHERM_000541499</name>
</gene>
<reference evidence="9" key="1">
    <citation type="journal article" date="2006" name="PLoS Biol.">
        <title>Macronuclear genome sequence of the ciliate Tetrahymena thermophila, a model eukaryote.</title>
        <authorList>
            <person name="Eisen J.A."/>
            <person name="Coyne R.S."/>
            <person name="Wu M."/>
            <person name="Wu D."/>
            <person name="Thiagarajan M."/>
            <person name="Wortman J.R."/>
            <person name="Badger J.H."/>
            <person name="Ren Q."/>
            <person name="Amedeo P."/>
            <person name="Jones K.M."/>
            <person name="Tallon L.J."/>
            <person name="Delcher A.L."/>
            <person name="Salzberg S.L."/>
            <person name="Silva J.C."/>
            <person name="Haas B.J."/>
            <person name="Majoros W.H."/>
            <person name="Farzad M."/>
            <person name="Carlton J.M."/>
            <person name="Smith R.K. Jr."/>
            <person name="Garg J."/>
            <person name="Pearlman R.E."/>
            <person name="Karrer K.M."/>
            <person name="Sun L."/>
            <person name="Manning G."/>
            <person name="Elde N.C."/>
            <person name="Turkewitz A.P."/>
            <person name="Asai D.J."/>
            <person name="Wilkes D.E."/>
            <person name="Wang Y."/>
            <person name="Cai H."/>
            <person name="Collins K."/>
            <person name="Stewart B.A."/>
            <person name="Lee S.R."/>
            <person name="Wilamowska K."/>
            <person name="Weinberg Z."/>
            <person name="Ruzzo W.L."/>
            <person name="Wloga D."/>
            <person name="Gaertig J."/>
            <person name="Frankel J."/>
            <person name="Tsao C.-C."/>
            <person name="Gorovsky M.A."/>
            <person name="Keeling P.J."/>
            <person name="Waller R.F."/>
            <person name="Patron N.J."/>
            <person name="Cherry J.M."/>
            <person name="Stover N.A."/>
            <person name="Krieger C.J."/>
            <person name="del Toro C."/>
            <person name="Ryder H.F."/>
            <person name="Williamson S.C."/>
            <person name="Barbeau R.A."/>
            <person name="Hamilton E.P."/>
            <person name="Orias E."/>
        </authorList>
    </citation>
    <scope>NUCLEOTIDE SEQUENCE [LARGE SCALE GENOMIC DNA]</scope>
    <source>
        <strain evidence="9">SB210</strain>
    </source>
</reference>
<keyword evidence="3" id="KW-0547">Nucleotide-binding</keyword>
<comment type="subcellular location">
    <subcellularLocation>
        <location evidence="1">Membrane</location>
        <topology evidence="1">Multi-pass membrane protein</topology>
    </subcellularLocation>
</comment>
<dbReference type="PROSITE" id="PS50893">
    <property type="entry name" value="ABC_TRANSPORTER_2"/>
    <property type="match status" value="1"/>
</dbReference>
<dbReference type="PANTHER" id="PTHR43394:SF1">
    <property type="entry name" value="ATP-BINDING CASSETTE SUB-FAMILY B MEMBER 10, MITOCHONDRIAL"/>
    <property type="match status" value="1"/>
</dbReference>
<protein>
    <submittedName>
        <fullName evidence="8">Phosphate transport system ABC domain protein</fullName>
    </submittedName>
</protein>
<dbReference type="InterPro" id="IPR003439">
    <property type="entry name" value="ABC_transporter-like_ATP-bd"/>
</dbReference>
<keyword evidence="4" id="KW-0067">ATP-binding</keyword>
<dbReference type="InterPro" id="IPR017871">
    <property type="entry name" value="ABC_transporter-like_CS"/>
</dbReference>
<dbReference type="SUPFAM" id="SSF52540">
    <property type="entry name" value="P-loop containing nucleoside triphosphate hydrolases"/>
    <property type="match status" value="1"/>
</dbReference>
<evidence type="ECO:0000256" key="6">
    <source>
        <dbReference type="ARBA" id="ARBA00023136"/>
    </source>
</evidence>
<sequence length="334" mass="37881">MKLFEQKSLLSETIIKFDEQLNLSQGISFKNVYFSYPLSNDKLAKMNQQFYESNKSSTNQSLTLQKNAQENYTLAQSNLNDESEIFLESEQIQNKVTKNTLENVSFEIQKGQYVSFVGKSGSGKSTITKLLLRLYDPNSGSVFFDDKNAKNIAIKQIKQSIGYVSQDPTLLDNDILYNITYGCEEYSEEDLLKVCDYSGVSEFAFDKKRFPEGLKTLIGANGSKLSGGQKQRIAIARALLKKPSILILDEATSSLDAESEHTVQKYIDQLIESQKHSLTIIVIAHRLSTVVKSDKIFVMEKGQLKEEGTHEELIQKNNIYKKLVMHQISKHIEE</sequence>
<evidence type="ECO:0000313" key="8">
    <source>
        <dbReference type="EMBL" id="EWS76747.1"/>
    </source>
</evidence>
<evidence type="ECO:0000256" key="2">
    <source>
        <dbReference type="ARBA" id="ARBA00022692"/>
    </source>
</evidence>
<dbReference type="GO" id="GO:0005743">
    <property type="term" value="C:mitochondrial inner membrane"/>
    <property type="evidence" value="ECO:0007669"/>
    <property type="project" value="TreeGrafter"/>
</dbReference>
<keyword evidence="2" id="KW-0812">Transmembrane</keyword>
<dbReference type="AlphaFoldDB" id="W7XFV0"/>
<dbReference type="RefSeq" id="XP_012650740.1">
    <property type="nucleotide sequence ID" value="XM_012795286.1"/>
</dbReference>
<dbReference type="GO" id="GO:0016887">
    <property type="term" value="F:ATP hydrolysis activity"/>
    <property type="evidence" value="ECO:0007669"/>
    <property type="project" value="InterPro"/>
</dbReference>
<dbReference type="Proteomes" id="UP000009168">
    <property type="component" value="Unassembled WGS sequence"/>
</dbReference>
<dbReference type="InterPro" id="IPR027417">
    <property type="entry name" value="P-loop_NTPase"/>
</dbReference>
<dbReference type="InParanoid" id="W7XFV0"/>
<keyword evidence="6" id="KW-0472">Membrane</keyword>
<keyword evidence="5" id="KW-1133">Transmembrane helix</keyword>